<comment type="caution">
    <text evidence="3">The sequence shown here is derived from an EMBL/GenBank/DDBJ whole genome shotgun (WGS) entry which is preliminary data.</text>
</comment>
<dbReference type="SUPFAM" id="SSF50494">
    <property type="entry name" value="Trypsin-like serine proteases"/>
    <property type="match status" value="1"/>
</dbReference>
<dbReference type="PRINTS" id="PR00722">
    <property type="entry name" value="CHYMOTRYPSIN"/>
</dbReference>
<evidence type="ECO:0000313" key="4">
    <source>
        <dbReference type="Proteomes" id="UP001597419"/>
    </source>
</evidence>
<dbReference type="InterPro" id="IPR001314">
    <property type="entry name" value="Peptidase_S1A"/>
</dbReference>
<name>A0ABW5GU18_9PSEU</name>
<dbReference type="InterPro" id="IPR043504">
    <property type="entry name" value="Peptidase_S1_PA_chymotrypsin"/>
</dbReference>
<reference evidence="4" key="1">
    <citation type="journal article" date="2019" name="Int. J. Syst. Evol. Microbiol.">
        <title>The Global Catalogue of Microorganisms (GCM) 10K type strain sequencing project: providing services to taxonomists for standard genome sequencing and annotation.</title>
        <authorList>
            <consortium name="The Broad Institute Genomics Platform"/>
            <consortium name="The Broad Institute Genome Sequencing Center for Infectious Disease"/>
            <person name="Wu L."/>
            <person name="Ma J."/>
        </authorList>
    </citation>
    <scope>NUCLEOTIDE SEQUENCE [LARGE SCALE GENOMIC DNA]</scope>
    <source>
        <strain evidence="4">CGMCC 4.7643</strain>
    </source>
</reference>
<feature type="domain" description="Peptidase S1" evidence="2">
    <location>
        <begin position="91"/>
        <end position="289"/>
    </location>
</feature>
<keyword evidence="4" id="KW-1185">Reference proteome</keyword>
<dbReference type="InterPro" id="IPR018114">
    <property type="entry name" value="TRYPSIN_HIS"/>
</dbReference>
<dbReference type="Pfam" id="PF00089">
    <property type="entry name" value="Trypsin"/>
    <property type="match status" value="1"/>
</dbReference>
<feature type="chain" id="PRO_5047109206" evidence="1">
    <location>
        <begin position="28"/>
        <end position="298"/>
    </location>
</feature>
<accession>A0ABW5GU18</accession>
<dbReference type="PROSITE" id="PS00134">
    <property type="entry name" value="TRYPSIN_HIS"/>
    <property type="match status" value="1"/>
</dbReference>
<dbReference type="InterPro" id="IPR051333">
    <property type="entry name" value="CLIP_Serine_Protease"/>
</dbReference>
<evidence type="ECO:0000256" key="1">
    <source>
        <dbReference type="SAM" id="SignalP"/>
    </source>
</evidence>
<evidence type="ECO:0000313" key="3">
    <source>
        <dbReference type="EMBL" id="MFD2464444.1"/>
    </source>
</evidence>
<proteinExistence type="predicted"/>
<dbReference type="SMART" id="SM00020">
    <property type="entry name" value="Tryp_SPc"/>
    <property type="match status" value="1"/>
</dbReference>
<evidence type="ECO:0000259" key="2">
    <source>
        <dbReference type="SMART" id="SM00020"/>
    </source>
</evidence>
<sequence length="298" mass="30659">MSTNAPRLPIRRLWAIAAAIMAGAACANIGVVTGGIRAAARPGPGPAAAAAPQGAVTSPVPATTAAATTTPPPTVSRTLPFNAKLASSDIPVRGGGVRRGGCSGSLIAPEWIVTAGHCFHDLDGTAVSGKPDYHMTVTVGKLKDSDPGGHQAQVVDVRQAPASDLALAKLDTAITDVVPLTLPDRAPQVGERLRFAGWGSHSATVSVPSERLKHGEFSVAKLLRYTVEALPVVPRTVENSPCPDDSGSPYFVSDDDRTGRLVAIENSGPPCPQPGTEILARVDVLADWIRAQTGGTAR</sequence>
<feature type="signal peptide" evidence="1">
    <location>
        <begin position="1"/>
        <end position="27"/>
    </location>
</feature>
<dbReference type="Gene3D" id="2.40.10.10">
    <property type="entry name" value="Trypsin-like serine proteases"/>
    <property type="match status" value="1"/>
</dbReference>
<dbReference type="PANTHER" id="PTHR24260">
    <property type="match status" value="1"/>
</dbReference>
<dbReference type="InterPro" id="IPR009003">
    <property type="entry name" value="Peptidase_S1_PA"/>
</dbReference>
<protein>
    <submittedName>
        <fullName evidence="3">S1 family peptidase</fullName>
    </submittedName>
</protein>
<dbReference type="PANTHER" id="PTHR24260:SF136">
    <property type="entry name" value="GH08193P-RELATED"/>
    <property type="match status" value="1"/>
</dbReference>
<organism evidence="3 4">
    <name type="scientific">Amycolatopsis samaneae</name>
    <dbReference type="NCBI Taxonomy" id="664691"/>
    <lineage>
        <taxon>Bacteria</taxon>
        <taxon>Bacillati</taxon>
        <taxon>Actinomycetota</taxon>
        <taxon>Actinomycetes</taxon>
        <taxon>Pseudonocardiales</taxon>
        <taxon>Pseudonocardiaceae</taxon>
        <taxon>Amycolatopsis</taxon>
    </lineage>
</organism>
<dbReference type="RefSeq" id="WP_345385502.1">
    <property type="nucleotide sequence ID" value="NZ_BAABHG010000001.1"/>
</dbReference>
<dbReference type="EMBL" id="JBHUKU010000026">
    <property type="protein sequence ID" value="MFD2464444.1"/>
    <property type="molecule type" value="Genomic_DNA"/>
</dbReference>
<dbReference type="Proteomes" id="UP001597419">
    <property type="component" value="Unassembled WGS sequence"/>
</dbReference>
<gene>
    <name evidence="3" type="ORF">ACFSYJ_37915</name>
</gene>
<keyword evidence="1" id="KW-0732">Signal</keyword>
<dbReference type="InterPro" id="IPR001254">
    <property type="entry name" value="Trypsin_dom"/>
</dbReference>